<keyword evidence="4" id="KW-0732">Signal</keyword>
<dbReference type="CDD" id="cd00590">
    <property type="entry name" value="RRM_SF"/>
    <property type="match status" value="1"/>
</dbReference>
<comment type="similarity">
    <text evidence="1 4">Belongs to the NPR3 family.</text>
</comment>
<evidence type="ECO:0000256" key="5">
    <source>
        <dbReference type="SAM" id="MobiDB-lite"/>
    </source>
</evidence>
<comment type="subcellular location">
    <subcellularLocation>
        <location evidence="4">Lysosome</location>
    </subcellularLocation>
</comment>
<dbReference type="InterPro" id="IPR056603">
    <property type="entry name" value="HTH_NPRL3"/>
</dbReference>
<dbReference type="SMART" id="SM00360">
    <property type="entry name" value="RRM"/>
    <property type="match status" value="2"/>
</dbReference>
<dbReference type="GO" id="GO:1904262">
    <property type="term" value="P:negative regulation of TORC1 signaling"/>
    <property type="evidence" value="ECO:0007669"/>
    <property type="project" value="TreeGrafter"/>
</dbReference>
<dbReference type="GO" id="GO:0003723">
    <property type="term" value="F:RNA binding"/>
    <property type="evidence" value="ECO:0007669"/>
    <property type="project" value="UniProtKB-UniRule"/>
</dbReference>
<dbReference type="Pfam" id="PF24064">
    <property type="entry name" value="HTH_NPRL3"/>
    <property type="match status" value="1"/>
</dbReference>
<feature type="compositionally biased region" description="Basic and acidic residues" evidence="5">
    <location>
        <begin position="181"/>
        <end position="194"/>
    </location>
</feature>
<feature type="compositionally biased region" description="Basic and acidic residues" evidence="5">
    <location>
        <begin position="405"/>
        <end position="415"/>
    </location>
</feature>
<dbReference type="GO" id="GO:0038202">
    <property type="term" value="P:TORC1 signaling"/>
    <property type="evidence" value="ECO:0007669"/>
    <property type="project" value="TreeGrafter"/>
</dbReference>
<evidence type="ECO:0000256" key="3">
    <source>
        <dbReference type="PROSITE-ProRule" id="PRU00176"/>
    </source>
</evidence>
<dbReference type="InterPro" id="IPR012677">
    <property type="entry name" value="Nucleotide-bd_a/b_plait_sf"/>
</dbReference>
<dbReference type="GO" id="GO:0005764">
    <property type="term" value="C:lysosome"/>
    <property type="evidence" value="ECO:0007669"/>
    <property type="project" value="UniProtKB-SubCell"/>
</dbReference>
<feature type="domain" description="RRM" evidence="6">
    <location>
        <begin position="320"/>
        <end position="394"/>
    </location>
</feature>
<dbReference type="InterPro" id="IPR005365">
    <property type="entry name" value="Npr3"/>
</dbReference>
<feature type="region of interest" description="Disordered" evidence="5">
    <location>
        <begin position="399"/>
        <end position="428"/>
    </location>
</feature>
<dbReference type="Gene3D" id="3.30.70.330">
    <property type="match status" value="1"/>
</dbReference>
<evidence type="ECO:0000313" key="7">
    <source>
        <dbReference type="EMBL" id="CAD7590066.1"/>
    </source>
</evidence>
<proteinExistence type="inferred from homology"/>
<dbReference type="Pfam" id="PF00076">
    <property type="entry name" value="RRM_1"/>
    <property type="match status" value="1"/>
</dbReference>
<dbReference type="GO" id="GO:0034198">
    <property type="term" value="P:cellular response to amino acid starvation"/>
    <property type="evidence" value="ECO:0007669"/>
    <property type="project" value="UniProtKB-UniRule"/>
</dbReference>
<feature type="compositionally biased region" description="Low complexity" evidence="5">
    <location>
        <begin position="145"/>
        <end position="167"/>
    </location>
</feature>
<dbReference type="InterPro" id="IPR035979">
    <property type="entry name" value="RBD_domain_sf"/>
</dbReference>
<evidence type="ECO:0000256" key="4">
    <source>
        <dbReference type="RuleBase" id="RU368069"/>
    </source>
</evidence>
<comment type="function">
    <text evidence="4">As a component of the GATOR1 complex functions as an inhibitor of the amino acid-sensing branch of the TORC1 pathway.</text>
</comment>
<dbReference type="EMBL" id="OE840314">
    <property type="protein sequence ID" value="CAD7590066.1"/>
    <property type="molecule type" value="Genomic_DNA"/>
</dbReference>
<gene>
    <name evidence="7" type="ORF">TGEB3V08_LOCUS3938</name>
</gene>
<keyword evidence="2 3" id="KW-0694">RNA-binding</keyword>
<dbReference type="PANTHER" id="PTHR13153">
    <property type="entry name" value="CGTHBA PROTEIN -14 GENE PROTEIN"/>
    <property type="match status" value="1"/>
</dbReference>
<feature type="region of interest" description="Disordered" evidence="5">
    <location>
        <begin position="66"/>
        <end position="229"/>
    </location>
</feature>
<feature type="compositionally biased region" description="Basic and acidic residues" evidence="5">
    <location>
        <begin position="213"/>
        <end position="228"/>
    </location>
</feature>
<dbReference type="Pfam" id="PF03666">
    <property type="entry name" value="NPR3"/>
    <property type="match status" value="1"/>
</dbReference>
<organism evidence="7">
    <name type="scientific">Timema genevievae</name>
    <name type="common">Walking stick</name>
    <dbReference type="NCBI Taxonomy" id="629358"/>
    <lineage>
        <taxon>Eukaryota</taxon>
        <taxon>Metazoa</taxon>
        <taxon>Ecdysozoa</taxon>
        <taxon>Arthropoda</taxon>
        <taxon>Hexapoda</taxon>
        <taxon>Insecta</taxon>
        <taxon>Pterygota</taxon>
        <taxon>Neoptera</taxon>
        <taxon>Polyneoptera</taxon>
        <taxon>Phasmatodea</taxon>
        <taxon>Timematodea</taxon>
        <taxon>Timematoidea</taxon>
        <taxon>Timematidae</taxon>
        <taxon>Timema</taxon>
    </lineage>
</organism>
<feature type="region of interest" description="Disordered" evidence="5">
    <location>
        <begin position="40"/>
        <end position="59"/>
    </location>
</feature>
<dbReference type="PANTHER" id="PTHR13153:SF5">
    <property type="entry name" value="GATOR COMPLEX PROTEIN NPRL3"/>
    <property type="match status" value="1"/>
</dbReference>
<dbReference type="GO" id="GO:1990130">
    <property type="term" value="C:GATOR1 complex"/>
    <property type="evidence" value="ECO:0007669"/>
    <property type="project" value="UniProtKB-UniRule"/>
</dbReference>
<dbReference type="GO" id="GO:0010508">
    <property type="term" value="P:positive regulation of autophagy"/>
    <property type="evidence" value="ECO:0007669"/>
    <property type="project" value="TreeGrafter"/>
</dbReference>
<name>A0A7R9PKH9_TIMGE</name>
<dbReference type="SUPFAM" id="SSF54928">
    <property type="entry name" value="RNA-binding domain, RBD"/>
    <property type="match status" value="1"/>
</dbReference>
<evidence type="ECO:0000256" key="2">
    <source>
        <dbReference type="ARBA" id="ARBA00022884"/>
    </source>
</evidence>
<dbReference type="InterPro" id="IPR000504">
    <property type="entry name" value="RRM_dom"/>
</dbReference>
<dbReference type="SUPFAM" id="SSF81995">
    <property type="entry name" value="beta-sandwich domain of Sec23/24"/>
    <property type="match status" value="1"/>
</dbReference>
<sequence length="1109" mass="124904">MTSSQKVKDGIVSVFFNSGDRHDTPRRFVDENGEIENSLQKRNFNVPPPPPPPMLQPLPIPMQHQMQMQMQPPPLPQQGPQQQQQLFSGRGRGMWPPRNQQPNMRWRGIRGWGDRGEHRSGCPQGAARDFYQGPPWNQPPPPYPQQQMQQNSPHHPQQHDQQQQPQHHQGDSDLQDPNHSVFEKHIVPQEETFTKSKANKRRPMSQSYPSRPWNKEDAERALKEESSHMKGLRNQSLIIRFPDPELSKDIVKAFHPGIDNVHFQVPSGARYCFVQLAEDVNAEIAIKELEQTKFGAGKLVVEKKYNKEEEDLTPEAIDPYTLYIGNLPTNVNVASVKEKFPTASRIDIGFAQRMKFTRYAFIRYNTVDEAIEAYRNTNNLLLDSRSIIVRFRRQRGHVGLPGESKLQKPPKELEKKKKSKSKKEEKISKLKTEQAAKLKVEKPINIIIQEMVGWSDIFPVTQAKYAIGIITVFADPVKFSRKEAPRLPLEPPSQETLGIGSKGEGYLEVQVTSEVPTSVDTKTESSLQNRRKNPYSLTVTEDLLQSPPPQTSNIYKGHLTGFSDEVLSTLFAVKPELCESKFELKVNDVRFVGHPTLLQSGSGGNRNTGNSGPINKENPSIILINIVFALRATASHSIVKCYYDLSKRLGVSLRHEEKRCGYLSKETKKMVTAHDEVAARPEQDVNEDQETPFDIILQRSPLACDLKSVYDALITTGLIHFRINNWIESIEPYHGLLLLVDATEFLDGLGPDTSPALIRLIKMYNPLKSLHTLAADADLTLTMVFQLTAHLLYWAKAIVIFPLCENNVYVIAPDAPTSIHHPLVDKFSEQFPGLSLLQVMSEFSLPTSISQKLTPVNHPEQQSQLVQMVVWMLQHRLLLQMHTYVYFMPTPNGPSIPRAQPRPIHGQVHNSLRDGSYQSTPEEQRCMSVGAIVPRAPSESDLSSNISDDALISPSPIRTKLNNGMVMPLSSSVLSVDEATFVHNVEQGKPSLVSEALLNGLSSEERAALLKIPAASNPDDLNLVARLIMRGFFRGNHHIEEIMYKENLRRSQLFQLLDKFREVLVTCETEDPIVTKLSTFATVIHNCSSAIPRPRQDLGPCPNGIAAKG</sequence>
<evidence type="ECO:0000256" key="1">
    <source>
        <dbReference type="ARBA" id="ARBA00010546"/>
    </source>
</evidence>
<keyword evidence="4" id="KW-0458">Lysosome</keyword>
<dbReference type="AlphaFoldDB" id="A0A7R9PKH9"/>
<feature type="compositionally biased region" description="Pro residues" evidence="5">
    <location>
        <begin position="46"/>
        <end position="59"/>
    </location>
</feature>
<protein>
    <recommendedName>
        <fullName evidence="4">GATOR complex protein NPRL3</fullName>
    </recommendedName>
    <alternativeName>
        <fullName evidence="4">Nitrogen permease regulator 3-like protein</fullName>
    </alternativeName>
</protein>
<dbReference type="PROSITE" id="PS50102">
    <property type="entry name" value="RRM"/>
    <property type="match status" value="1"/>
</dbReference>
<reference evidence="7" key="1">
    <citation type="submission" date="2020-11" db="EMBL/GenBank/DDBJ databases">
        <authorList>
            <person name="Tran Van P."/>
        </authorList>
    </citation>
    <scope>NUCLEOTIDE SEQUENCE</scope>
</reference>
<accession>A0A7R9PKH9</accession>
<evidence type="ECO:0000259" key="6">
    <source>
        <dbReference type="PROSITE" id="PS50102"/>
    </source>
</evidence>